<organism evidence="4 5">
    <name type="scientific">Bordetella ansorpii</name>
    <dbReference type="NCBI Taxonomy" id="288768"/>
    <lineage>
        <taxon>Bacteria</taxon>
        <taxon>Pseudomonadati</taxon>
        <taxon>Pseudomonadota</taxon>
        <taxon>Betaproteobacteria</taxon>
        <taxon>Burkholderiales</taxon>
        <taxon>Alcaligenaceae</taxon>
        <taxon>Bordetella</taxon>
    </lineage>
</organism>
<proteinExistence type="predicted"/>
<keyword evidence="1 4" id="KW-0808">Transferase</keyword>
<reference evidence="4 5" key="1">
    <citation type="submission" date="2016-03" db="EMBL/GenBank/DDBJ databases">
        <authorList>
            <consortium name="Pathogen Informatics"/>
        </authorList>
    </citation>
    <scope>NUCLEOTIDE SEQUENCE [LARGE SCALE GENOMIC DNA]</scope>
    <source>
        <strain evidence="4 5">NCTC13364</strain>
    </source>
</reference>
<dbReference type="GO" id="GO:0103011">
    <property type="term" value="F:mannosylfructose-phosphate synthase activity"/>
    <property type="evidence" value="ECO:0007669"/>
    <property type="project" value="UniProtKB-EC"/>
</dbReference>
<dbReference type="EMBL" id="FKBS01000029">
    <property type="protein sequence ID" value="SAI57184.1"/>
    <property type="molecule type" value="Genomic_DNA"/>
</dbReference>
<evidence type="ECO:0000259" key="2">
    <source>
        <dbReference type="Pfam" id="PF00534"/>
    </source>
</evidence>
<dbReference type="PANTHER" id="PTHR46401:SF2">
    <property type="entry name" value="GLYCOSYLTRANSFERASE WBBK-RELATED"/>
    <property type="match status" value="1"/>
</dbReference>
<feature type="domain" description="Glycosyltransferase subfamily 4-like N-terminal" evidence="3">
    <location>
        <begin position="21"/>
        <end position="155"/>
    </location>
</feature>
<evidence type="ECO:0000259" key="3">
    <source>
        <dbReference type="Pfam" id="PF13439"/>
    </source>
</evidence>
<evidence type="ECO:0000313" key="4">
    <source>
        <dbReference type="EMBL" id="SAI57184.1"/>
    </source>
</evidence>
<dbReference type="PANTHER" id="PTHR46401">
    <property type="entry name" value="GLYCOSYLTRANSFERASE WBBK-RELATED"/>
    <property type="match status" value="1"/>
</dbReference>
<gene>
    <name evidence="4" type="primary">mfpsA</name>
    <name evidence="4" type="ORF">SAMEA1982600_04876</name>
</gene>
<keyword evidence="4" id="KW-0328">Glycosyltransferase</keyword>
<feature type="domain" description="Glycosyl transferase family 1" evidence="2">
    <location>
        <begin position="166"/>
        <end position="295"/>
    </location>
</feature>
<evidence type="ECO:0000256" key="1">
    <source>
        <dbReference type="ARBA" id="ARBA00022679"/>
    </source>
</evidence>
<sequence length="341" mass="37548">MDYWLLAEGNHRLPHTPGASLWVFAERLDPDVPEYGLVHPVKLGYGWLPRKLRGAMHTPVLKRMRREMRLDLTISMKATVAADLAVCGFTLQGETRARGLRRGWLTRRRMDMERQAYAASGHIVAHSRAIADELIGLYGIPASKITVAYPPVDEQVFQPIPTSARTRLRAALGMPPDKVVFLFPSTGHHRKGLAALIRFFGQTDLPVLLLIAGNAPSAALPPNVRYLGYQRDMAPLYQASDFTIMNSAYEPFGLVGVESVLCGTPTLQTLVTGCVETLSQEACTTFQHDDAAQIHSAIRCATLRAQSGSARLESPRACLSYAPSLDEHARILLDLGRKVLS</sequence>
<name>A0A157RH00_9BORD</name>
<dbReference type="Gene3D" id="3.40.50.2000">
    <property type="entry name" value="Glycogen Phosphorylase B"/>
    <property type="match status" value="2"/>
</dbReference>
<dbReference type="SUPFAM" id="SSF53756">
    <property type="entry name" value="UDP-Glycosyltransferase/glycogen phosphorylase"/>
    <property type="match status" value="1"/>
</dbReference>
<dbReference type="Pfam" id="PF00534">
    <property type="entry name" value="Glycos_transf_1"/>
    <property type="match status" value="1"/>
</dbReference>
<protein>
    <submittedName>
        <fullName evidence="4">Glycosyltransferase</fullName>
        <ecNumber evidence="4">2.4.1.-</ecNumber>
        <ecNumber evidence="4">2.4.1.246</ecNumber>
    </submittedName>
</protein>
<dbReference type="Proteomes" id="UP000077037">
    <property type="component" value="Unassembled WGS sequence"/>
</dbReference>
<dbReference type="EC" id="2.4.1.246" evidence="4"/>
<dbReference type="AlphaFoldDB" id="A0A157RH00"/>
<dbReference type="RefSeq" id="WP_066420264.1">
    <property type="nucleotide sequence ID" value="NZ_FKBS01000029.1"/>
</dbReference>
<evidence type="ECO:0000313" key="5">
    <source>
        <dbReference type="Proteomes" id="UP000077037"/>
    </source>
</evidence>
<dbReference type="EC" id="2.4.1.-" evidence="4"/>
<dbReference type="InterPro" id="IPR028098">
    <property type="entry name" value="Glyco_trans_4-like_N"/>
</dbReference>
<accession>A0A157RH00</accession>
<dbReference type="Pfam" id="PF13439">
    <property type="entry name" value="Glyco_transf_4"/>
    <property type="match status" value="1"/>
</dbReference>
<dbReference type="GO" id="GO:0009103">
    <property type="term" value="P:lipopolysaccharide biosynthetic process"/>
    <property type="evidence" value="ECO:0007669"/>
    <property type="project" value="TreeGrafter"/>
</dbReference>
<dbReference type="InterPro" id="IPR001296">
    <property type="entry name" value="Glyco_trans_1"/>
</dbReference>